<dbReference type="Proteomes" id="UP000282378">
    <property type="component" value="Unassembled WGS sequence"/>
</dbReference>
<evidence type="ECO:0000313" key="2">
    <source>
        <dbReference type="Proteomes" id="UP000282378"/>
    </source>
</evidence>
<organism evidence="1 2">
    <name type="scientific">Pseudomonas syringae pv. maculicola</name>
    <dbReference type="NCBI Taxonomy" id="59511"/>
    <lineage>
        <taxon>Bacteria</taxon>
        <taxon>Pseudomonadati</taxon>
        <taxon>Pseudomonadota</taxon>
        <taxon>Gammaproteobacteria</taxon>
        <taxon>Pseudomonadales</taxon>
        <taxon>Pseudomonadaceae</taxon>
        <taxon>Pseudomonas</taxon>
    </lineage>
</organism>
<evidence type="ECO:0000313" key="1">
    <source>
        <dbReference type="EMBL" id="RMM03016.1"/>
    </source>
</evidence>
<proteinExistence type="predicted"/>
<gene>
    <name evidence="1" type="ORF">APX70_200312</name>
</gene>
<protein>
    <submittedName>
        <fullName evidence="1">Uncharacterized protein</fullName>
    </submittedName>
</protein>
<dbReference type="EMBL" id="RBNL01000364">
    <property type="protein sequence ID" value="RMM03016.1"/>
    <property type="molecule type" value="Genomic_DNA"/>
</dbReference>
<comment type="caution">
    <text evidence="1">The sequence shown here is derived from an EMBL/GenBank/DDBJ whole genome shotgun (WGS) entry which is preliminary data.</text>
</comment>
<sequence>MPVSCRRSRSTSSSTALAGTFRVCTWPLTFS</sequence>
<accession>A0A3M3ASG1</accession>
<reference evidence="1 2" key="1">
    <citation type="submission" date="2018-08" db="EMBL/GenBank/DDBJ databases">
        <title>Recombination of ecologically and evolutionarily significant loci maintains genetic cohesion in the Pseudomonas syringae species complex.</title>
        <authorList>
            <person name="Dillon M."/>
            <person name="Thakur S."/>
            <person name="Almeida R.N.D."/>
            <person name="Weir B.S."/>
            <person name="Guttman D.S."/>
        </authorList>
    </citation>
    <scope>NUCLEOTIDE SEQUENCE [LARGE SCALE GENOMIC DNA]</scope>
    <source>
        <strain evidence="1 2">88_10</strain>
    </source>
</reference>
<dbReference type="AlphaFoldDB" id="A0A3M3ASG1"/>
<name>A0A3M3ASG1_PSEYM</name>